<feature type="compositionally biased region" description="Basic and acidic residues" evidence="1">
    <location>
        <begin position="86"/>
        <end position="101"/>
    </location>
</feature>
<name>A0A1H1GM08_9EURY</name>
<gene>
    <name evidence="2" type="ORF">DWB78_17990</name>
    <name evidence="3" type="ORF">SAMN05216278_3760</name>
</gene>
<reference evidence="2 5" key="3">
    <citation type="submission" date="2018-07" db="EMBL/GenBank/DDBJ databases">
        <title>Genome sequence of extremly halophilic archaeon Halopelagius longus strain BC12-B1.</title>
        <authorList>
            <person name="Zhang X."/>
        </authorList>
    </citation>
    <scope>NUCLEOTIDE SEQUENCE [LARGE SCALE GENOMIC DNA]</scope>
    <source>
        <strain evidence="2 5">BC12-B1</strain>
    </source>
</reference>
<protein>
    <submittedName>
        <fullName evidence="3">Uncharacterized protein</fullName>
    </submittedName>
</protein>
<dbReference type="Proteomes" id="UP000255421">
    <property type="component" value="Unassembled WGS sequence"/>
</dbReference>
<evidence type="ECO:0000256" key="1">
    <source>
        <dbReference type="SAM" id="MobiDB-lite"/>
    </source>
</evidence>
<evidence type="ECO:0000313" key="2">
    <source>
        <dbReference type="EMBL" id="RDI69662.1"/>
    </source>
</evidence>
<accession>A0A1H1GM08</accession>
<dbReference type="RefSeq" id="WP_092539237.1">
    <property type="nucleotide sequence ID" value="NZ_FNKQ01000006.1"/>
</dbReference>
<reference evidence="4" key="2">
    <citation type="submission" date="2016-10" db="EMBL/GenBank/DDBJ databases">
        <authorList>
            <person name="Varghese N."/>
            <person name="Submissions S."/>
        </authorList>
    </citation>
    <scope>NUCLEOTIDE SEQUENCE [LARGE SCALE GENOMIC DNA]</scope>
    <source>
        <strain evidence="4">CGMCC 1.12397</strain>
    </source>
</reference>
<dbReference type="EMBL" id="QQST01000004">
    <property type="protein sequence ID" value="RDI69662.1"/>
    <property type="molecule type" value="Genomic_DNA"/>
</dbReference>
<evidence type="ECO:0000313" key="3">
    <source>
        <dbReference type="EMBL" id="SDR14215.1"/>
    </source>
</evidence>
<proteinExistence type="predicted"/>
<feature type="region of interest" description="Disordered" evidence="1">
    <location>
        <begin position="23"/>
        <end position="46"/>
    </location>
</feature>
<reference evidence="3" key="1">
    <citation type="submission" date="2016-10" db="EMBL/GenBank/DDBJ databases">
        <authorList>
            <person name="de Groot N.N."/>
        </authorList>
    </citation>
    <scope>NUCLEOTIDE SEQUENCE [LARGE SCALE GENOMIC DNA]</scope>
    <source>
        <strain evidence="3">CGMCC 1.12397</strain>
    </source>
</reference>
<sequence>MSNEPDDADVRRTTEPTLARTVIENHGGYPAHEPQSEGQGDGGLLRVGMRDENEDLKEISWEAFEDEFEEKDLELVYAEDAETDVGGDKPLRLVERESDQE</sequence>
<dbReference type="AlphaFoldDB" id="A0A1H1GM08"/>
<keyword evidence="5" id="KW-1185">Reference proteome</keyword>
<organism evidence="3 4">
    <name type="scientific">Halopelagius longus</name>
    <dbReference type="NCBI Taxonomy" id="1236180"/>
    <lineage>
        <taxon>Archaea</taxon>
        <taxon>Methanobacteriati</taxon>
        <taxon>Methanobacteriota</taxon>
        <taxon>Stenosarchaea group</taxon>
        <taxon>Halobacteria</taxon>
        <taxon>Halobacteriales</taxon>
        <taxon>Haloferacaceae</taxon>
    </lineage>
</organism>
<feature type="region of interest" description="Disordered" evidence="1">
    <location>
        <begin position="79"/>
        <end position="101"/>
    </location>
</feature>
<dbReference type="OrthoDB" id="240849at2157"/>
<evidence type="ECO:0000313" key="4">
    <source>
        <dbReference type="Proteomes" id="UP000199289"/>
    </source>
</evidence>
<dbReference type="Proteomes" id="UP000199289">
    <property type="component" value="Unassembled WGS sequence"/>
</dbReference>
<evidence type="ECO:0000313" key="5">
    <source>
        <dbReference type="Proteomes" id="UP000255421"/>
    </source>
</evidence>
<dbReference type="EMBL" id="FNKQ01000006">
    <property type="protein sequence ID" value="SDR14215.1"/>
    <property type="molecule type" value="Genomic_DNA"/>
</dbReference>